<dbReference type="Proteomes" id="UP000257123">
    <property type="component" value="Unassembled WGS sequence"/>
</dbReference>
<dbReference type="AlphaFoldDB" id="A0A371R351"/>
<evidence type="ECO:0000259" key="2">
    <source>
        <dbReference type="PROSITE" id="PS51918"/>
    </source>
</evidence>
<reference evidence="5 6" key="1">
    <citation type="submission" date="2017-07" db="EMBL/GenBank/DDBJ databases">
        <title>Draft genome sequence of aerobic hyperthermophilic archaea, Pyrobaculum aerophilum YKB31 and YKB32.</title>
        <authorList>
            <person name="Mochizuki T."/>
            <person name="Berliner A.J."/>
            <person name="Yoshida-Takashima Y."/>
            <person name="Takaki Y."/>
            <person name="Nunoura T."/>
            <person name="Takai K."/>
        </authorList>
    </citation>
    <scope>NUCLEOTIDE SEQUENCE [LARGE SCALE GENOMIC DNA]</scope>
    <source>
        <strain evidence="3 6">YKB31</strain>
        <strain evidence="4 5">YKB32</strain>
    </source>
</reference>
<dbReference type="OrthoDB" id="2305at2157"/>
<sequence length="480" mass="53884">MRRTSYRKNAIKIALLYPSTYSVAMSSAVFHILYFKLQDAGFYVERFTADRGPRGIEDGTPLGHFDYIVAAVHYELDYINLVKLLLEAGIPPRAARREAPRLIIGGPPVTANPEPVAEFADVIAVGELEPLWDLLIEYMTTGEEVEGLYYPQRGPHPVKIRHAENWSAADYRRIPEAEAAFSLSVELARGCPYSCLFCMESYISKPYRPRDWGAVLQEAVWLYRKYGIRPSLVALTANAHRHFKELLSEAVRQKLQLSIPSLRAELLDDETLELIAQLGQRTITIAPESSERLRKALGKDISDGEIIRIVRKAAELGMRVKLYLLVGVPCERDGDVQDLKRLLAEAKKTGAYLYVSVNPLVPKPQTPLQYHPMAPIPYLKKAIRAVEESPHDAFSHYDPVLAAIQAAISLGGREVSVHIENSAASNAPLGYWKRLLKNGALDYVFKPRDDPLPWGHVEGFYSSQQLKSMYEAFLKTACGH</sequence>
<protein>
    <submittedName>
        <fullName evidence="4">Radical SAM protein</fullName>
    </submittedName>
</protein>
<evidence type="ECO:0000313" key="3">
    <source>
        <dbReference type="EMBL" id="RFA95268.1"/>
    </source>
</evidence>
<name>A0A371R351_9CREN</name>
<dbReference type="Pfam" id="PF04055">
    <property type="entry name" value="Radical_SAM"/>
    <property type="match status" value="1"/>
</dbReference>
<keyword evidence="1" id="KW-1133">Transmembrane helix</keyword>
<dbReference type="InterPro" id="IPR058240">
    <property type="entry name" value="rSAM_sf"/>
</dbReference>
<accession>A0A371R351</accession>
<dbReference type="PANTHER" id="PTHR42731">
    <property type="entry name" value="SLL1084 PROTEIN"/>
    <property type="match status" value="1"/>
</dbReference>
<evidence type="ECO:0000313" key="4">
    <source>
        <dbReference type="EMBL" id="RFA98193.1"/>
    </source>
</evidence>
<keyword evidence="1" id="KW-0812">Transmembrane</keyword>
<dbReference type="Proteomes" id="UP000256877">
    <property type="component" value="Unassembled WGS sequence"/>
</dbReference>
<comment type="caution">
    <text evidence="4">The sequence shown here is derived from an EMBL/GenBank/DDBJ whole genome shotgun (WGS) entry which is preliminary data.</text>
</comment>
<dbReference type="CDD" id="cd01335">
    <property type="entry name" value="Radical_SAM"/>
    <property type="match status" value="1"/>
</dbReference>
<dbReference type="SFLD" id="SFLDG01082">
    <property type="entry name" value="B12-binding_domain_containing"/>
    <property type="match status" value="1"/>
</dbReference>
<keyword evidence="1" id="KW-0472">Membrane</keyword>
<feature type="transmembrane region" description="Helical" evidence="1">
    <location>
        <begin position="12"/>
        <end position="34"/>
    </location>
</feature>
<dbReference type="SMART" id="SM00729">
    <property type="entry name" value="Elp3"/>
    <property type="match status" value="1"/>
</dbReference>
<evidence type="ECO:0000256" key="1">
    <source>
        <dbReference type="SAM" id="Phobius"/>
    </source>
</evidence>
<dbReference type="RefSeq" id="WP_116421345.1">
    <property type="nucleotide sequence ID" value="NZ_NMUE01000024.1"/>
</dbReference>
<dbReference type="InterPro" id="IPR023404">
    <property type="entry name" value="rSAM_horseshoe"/>
</dbReference>
<evidence type="ECO:0000313" key="5">
    <source>
        <dbReference type="Proteomes" id="UP000256877"/>
    </source>
</evidence>
<dbReference type="Gene3D" id="3.80.30.20">
    <property type="entry name" value="tm_1862 like domain"/>
    <property type="match status" value="1"/>
</dbReference>
<proteinExistence type="predicted"/>
<feature type="domain" description="Radical SAM core" evidence="2">
    <location>
        <begin position="177"/>
        <end position="399"/>
    </location>
</feature>
<organism evidence="4 5">
    <name type="scientific">Pyrobaculum aerophilum</name>
    <dbReference type="NCBI Taxonomy" id="13773"/>
    <lineage>
        <taxon>Archaea</taxon>
        <taxon>Thermoproteota</taxon>
        <taxon>Thermoprotei</taxon>
        <taxon>Thermoproteales</taxon>
        <taxon>Thermoproteaceae</taxon>
        <taxon>Pyrobaculum</taxon>
    </lineage>
</organism>
<dbReference type="SFLD" id="SFLDS00029">
    <property type="entry name" value="Radical_SAM"/>
    <property type="match status" value="1"/>
</dbReference>
<dbReference type="PANTHER" id="PTHR42731:SF1">
    <property type="entry name" value="RADICAL SAM DOMAIN PROTEIN"/>
    <property type="match status" value="1"/>
</dbReference>
<dbReference type="GO" id="GO:0003824">
    <property type="term" value="F:catalytic activity"/>
    <property type="evidence" value="ECO:0007669"/>
    <property type="project" value="InterPro"/>
</dbReference>
<dbReference type="GO" id="GO:0051536">
    <property type="term" value="F:iron-sulfur cluster binding"/>
    <property type="evidence" value="ECO:0007669"/>
    <property type="project" value="InterPro"/>
</dbReference>
<dbReference type="PROSITE" id="PS51918">
    <property type="entry name" value="RADICAL_SAM"/>
    <property type="match status" value="1"/>
</dbReference>
<dbReference type="InterPro" id="IPR006638">
    <property type="entry name" value="Elp3/MiaA/NifB-like_rSAM"/>
</dbReference>
<dbReference type="EMBL" id="NMUE01000024">
    <property type="protein sequence ID" value="RFA95268.1"/>
    <property type="molecule type" value="Genomic_DNA"/>
</dbReference>
<dbReference type="InterPro" id="IPR045784">
    <property type="entry name" value="Radical_SAM_N2"/>
</dbReference>
<evidence type="ECO:0000313" key="6">
    <source>
        <dbReference type="Proteomes" id="UP000257123"/>
    </source>
</evidence>
<dbReference type="InterPro" id="IPR007197">
    <property type="entry name" value="rSAM"/>
</dbReference>
<dbReference type="Pfam" id="PF19864">
    <property type="entry name" value="Radical_SAM_N2"/>
    <property type="match status" value="1"/>
</dbReference>
<dbReference type="SUPFAM" id="SSF102114">
    <property type="entry name" value="Radical SAM enzymes"/>
    <property type="match status" value="1"/>
</dbReference>
<gene>
    <name evidence="3" type="ORF">CGL51_08010</name>
    <name evidence="4" type="ORF">CGL52_08045</name>
</gene>
<dbReference type="EMBL" id="NMUF01000020">
    <property type="protein sequence ID" value="RFA98193.1"/>
    <property type="molecule type" value="Genomic_DNA"/>
</dbReference>